<reference evidence="2 3" key="1">
    <citation type="submission" date="2018-07" db="EMBL/GenBank/DDBJ databases">
        <title>Anaerosacharophilus polymeroproducens gen. nov. sp. nov., an anaerobic bacterium isolated from salt field.</title>
        <authorList>
            <person name="Kim W."/>
            <person name="Yang S.-H."/>
            <person name="Oh J."/>
            <person name="Lee J.-H."/>
            <person name="Kwon K.K."/>
        </authorList>
    </citation>
    <scope>NUCLEOTIDE SEQUENCE [LARGE SCALE GENOMIC DNA]</scope>
    <source>
        <strain evidence="2 3">MCWD5</strain>
    </source>
</reference>
<sequence length="580" mass="65711">MKKLKHLILFSTIFLFMLTAIIVFQHNNQKDSPYKDFLVIDVFDSLSNYQGLQSGWFAKIVKDKFNMKLNIIAPNVTGGGNTLFEMRSASGNLGDLIISTGDIKILQRLASSGLILDMSDMLKNKDIMRYQHAIASLNNQLLQKGIYAIPSEISNCSPTTSSEGADLDFGPYIRWDLYKSLGYPEMNTLEDILPILKKMQEMNPRSDNGEPVYAFSFFPDWDNNMMNAAKQPCCMYGYDEVGFVLAKADGSDYQDILSDDSYYLRVLHLYFKANQLGLVDPKSRNQSFQEVYDKYADGAVLYSPWPWLGKGAFNNTKHSQEGKGFLFAPIKDMKIYSHGCNPLGNQKMVISIGSQAKDPKRLADFIDWLYSSEGIRTACASASNDASGPEGLTWKKTENGPILTEFGKSAFFSKDALVPEKYGGGSWKNGICALNYKPVSPVDCDDEGIPYHYSLWKSIRDMMNSPLDIDWKNFMKADSTYEYLKKNDQILLAPGYIYQSSDTSSEIAALRKQCSKIIVDYSWKMVFAKEEETYYQLLRECKKIVNTLGYKKVVSFDIKAAKDLYKARIDIVHNYKEVTK</sequence>
<keyword evidence="1" id="KW-1133">Transmembrane helix</keyword>
<dbReference type="RefSeq" id="WP_115481672.1">
    <property type="nucleotide sequence ID" value="NZ_QRCT01000019.1"/>
</dbReference>
<keyword evidence="1" id="KW-0472">Membrane</keyword>
<keyword evidence="3" id="KW-1185">Reference proteome</keyword>
<protein>
    <submittedName>
        <fullName evidence="2">ABC transporter substrate-binding protein</fullName>
    </submittedName>
</protein>
<evidence type="ECO:0000313" key="3">
    <source>
        <dbReference type="Proteomes" id="UP000255036"/>
    </source>
</evidence>
<dbReference type="EMBL" id="QRCT01000019">
    <property type="protein sequence ID" value="RDU23803.1"/>
    <property type="molecule type" value="Genomic_DNA"/>
</dbReference>
<keyword evidence="1" id="KW-0812">Transmembrane</keyword>
<dbReference type="Proteomes" id="UP000255036">
    <property type="component" value="Unassembled WGS sequence"/>
</dbReference>
<dbReference type="Gene3D" id="3.40.190.10">
    <property type="entry name" value="Periplasmic binding protein-like II"/>
    <property type="match status" value="2"/>
</dbReference>
<dbReference type="AlphaFoldDB" id="A0A371AW64"/>
<comment type="caution">
    <text evidence="2">The sequence shown here is derived from an EMBL/GenBank/DDBJ whole genome shotgun (WGS) entry which is preliminary data.</text>
</comment>
<proteinExistence type="predicted"/>
<organism evidence="2 3">
    <name type="scientific">Anaerosacchariphilus polymeriproducens</name>
    <dbReference type="NCBI Taxonomy" id="1812858"/>
    <lineage>
        <taxon>Bacteria</taxon>
        <taxon>Bacillati</taxon>
        <taxon>Bacillota</taxon>
        <taxon>Clostridia</taxon>
        <taxon>Lachnospirales</taxon>
        <taxon>Lachnospiraceae</taxon>
        <taxon>Anaerosacchariphilus</taxon>
    </lineage>
</organism>
<feature type="transmembrane region" description="Helical" evidence="1">
    <location>
        <begin position="7"/>
        <end position="24"/>
    </location>
</feature>
<name>A0A371AW64_9FIRM</name>
<evidence type="ECO:0000313" key="2">
    <source>
        <dbReference type="EMBL" id="RDU23803.1"/>
    </source>
</evidence>
<gene>
    <name evidence="2" type="ORF">DWV06_08070</name>
</gene>
<dbReference type="SUPFAM" id="SSF53850">
    <property type="entry name" value="Periplasmic binding protein-like II"/>
    <property type="match status" value="1"/>
</dbReference>
<evidence type="ECO:0000256" key="1">
    <source>
        <dbReference type="SAM" id="Phobius"/>
    </source>
</evidence>
<dbReference type="OrthoDB" id="3235892at2"/>
<accession>A0A371AW64</accession>